<feature type="domain" description="CRAL-TRIO" evidence="2">
    <location>
        <begin position="83"/>
        <end position="245"/>
    </location>
</feature>
<dbReference type="Gene3D" id="3.40.525.10">
    <property type="entry name" value="CRAL-TRIO lipid binding domain"/>
    <property type="match status" value="1"/>
</dbReference>
<gene>
    <name evidence="4" type="primary">LOC119639452</name>
</gene>
<feature type="compositionally biased region" description="Basic and acidic residues" evidence="1">
    <location>
        <begin position="275"/>
        <end position="284"/>
    </location>
</feature>
<accession>A0A9C5Z680</accession>
<dbReference type="PANTHER" id="PTHR10174">
    <property type="entry name" value="ALPHA-TOCOPHEROL TRANSFER PROTEIN-RELATED"/>
    <property type="match status" value="1"/>
</dbReference>
<dbReference type="InterPro" id="IPR001251">
    <property type="entry name" value="CRAL-TRIO_dom"/>
</dbReference>
<dbReference type="PROSITE" id="PS50191">
    <property type="entry name" value="CRAL_TRIO"/>
    <property type="match status" value="1"/>
</dbReference>
<dbReference type="RefSeq" id="XP_037892763.1">
    <property type="nucleotide sequence ID" value="XM_038036835.1"/>
</dbReference>
<dbReference type="SMART" id="SM00516">
    <property type="entry name" value="SEC14"/>
    <property type="match status" value="1"/>
</dbReference>
<feature type="region of interest" description="Disordered" evidence="1">
    <location>
        <begin position="275"/>
        <end position="299"/>
    </location>
</feature>
<reference evidence="4" key="1">
    <citation type="submission" date="2025-08" db="UniProtKB">
        <authorList>
            <consortium name="RefSeq"/>
        </authorList>
    </citation>
    <scope>IDENTIFICATION</scope>
    <source>
        <tissue evidence="4">Whole body pupa</tissue>
    </source>
</reference>
<name>A0A9C5Z680_9MUSC</name>
<dbReference type="Proteomes" id="UP000092443">
    <property type="component" value="Unplaced"/>
</dbReference>
<dbReference type="AlphaFoldDB" id="A0A9C5Z680"/>
<dbReference type="Pfam" id="PF00650">
    <property type="entry name" value="CRAL_TRIO"/>
    <property type="match status" value="1"/>
</dbReference>
<dbReference type="SUPFAM" id="SSF52087">
    <property type="entry name" value="CRAL/TRIO domain"/>
    <property type="match status" value="1"/>
</dbReference>
<sequence length="299" mass="35192">MLSIDFDLTEQYARFPKVKVEDVQKIVAWVHNQPHMPNLSEAEVLLFYFACKCSTEVTKQVIDKNLTWHTHVEELFSDLNVQSPQFQRAINICSLAPLPTLTPEGYRVLVFKFLDCDVSNFNLPDIIKVYILFTDIFIRKVGLQKGYILIIDQSGFTLGHLSRINIMLLKKAFYYFQEALPFQLKAFHFINVVTFLDKFLALCTPFMKKELFDIFHFHNKLEDLFQYVPLDVLPKDYGGSEVEIKQIHERSRRMIISKHQEIIEYKKFYRIDEKQRPGKPKEASDLFGTQGNFKKLEFD</sequence>
<evidence type="ECO:0000259" key="2">
    <source>
        <dbReference type="PROSITE" id="PS50191"/>
    </source>
</evidence>
<dbReference type="KEGG" id="gfs:119639452"/>
<dbReference type="PANTHER" id="PTHR10174:SF213">
    <property type="entry name" value="CRAL-TRIO DOMAIN-CONTAINING PROTEIN"/>
    <property type="match status" value="1"/>
</dbReference>
<evidence type="ECO:0000313" key="4">
    <source>
        <dbReference type="RefSeq" id="XP_037892763.1"/>
    </source>
</evidence>
<dbReference type="InterPro" id="IPR036273">
    <property type="entry name" value="CRAL/TRIO_N_dom_sf"/>
</dbReference>
<proteinExistence type="predicted"/>
<dbReference type="GO" id="GO:0016020">
    <property type="term" value="C:membrane"/>
    <property type="evidence" value="ECO:0007669"/>
    <property type="project" value="TreeGrafter"/>
</dbReference>
<dbReference type="CDD" id="cd00170">
    <property type="entry name" value="SEC14"/>
    <property type="match status" value="1"/>
</dbReference>
<evidence type="ECO:0000313" key="3">
    <source>
        <dbReference type="Proteomes" id="UP000092443"/>
    </source>
</evidence>
<protein>
    <submittedName>
        <fullName evidence="4">Alpha-tocopherol transfer protein-like</fullName>
    </submittedName>
</protein>
<dbReference type="PRINTS" id="PR00180">
    <property type="entry name" value="CRETINALDHBP"/>
</dbReference>
<keyword evidence="3" id="KW-1185">Reference proteome</keyword>
<dbReference type="InterPro" id="IPR036865">
    <property type="entry name" value="CRAL-TRIO_dom_sf"/>
</dbReference>
<evidence type="ECO:0000256" key="1">
    <source>
        <dbReference type="SAM" id="MobiDB-lite"/>
    </source>
</evidence>
<organism evidence="3 4">
    <name type="scientific">Glossina fuscipes</name>
    <dbReference type="NCBI Taxonomy" id="7396"/>
    <lineage>
        <taxon>Eukaryota</taxon>
        <taxon>Metazoa</taxon>
        <taxon>Ecdysozoa</taxon>
        <taxon>Arthropoda</taxon>
        <taxon>Hexapoda</taxon>
        <taxon>Insecta</taxon>
        <taxon>Pterygota</taxon>
        <taxon>Neoptera</taxon>
        <taxon>Endopterygota</taxon>
        <taxon>Diptera</taxon>
        <taxon>Brachycera</taxon>
        <taxon>Muscomorpha</taxon>
        <taxon>Hippoboscoidea</taxon>
        <taxon>Glossinidae</taxon>
        <taxon>Glossina</taxon>
    </lineage>
</organism>
<dbReference type="GO" id="GO:1902936">
    <property type="term" value="F:phosphatidylinositol bisphosphate binding"/>
    <property type="evidence" value="ECO:0007669"/>
    <property type="project" value="TreeGrafter"/>
</dbReference>
<dbReference type="SUPFAM" id="SSF46938">
    <property type="entry name" value="CRAL/TRIO N-terminal domain"/>
    <property type="match status" value="1"/>
</dbReference>
<dbReference type="GeneID" id="119639452"/>